<feature type="active site" evidence="12">
    <location>
        <position position="330"/>
    </location>
</feature>
<feature type="transmembrane region" description="Helical" evidence="15">
    <location>
        <begin position="877"/>
        <end position="899"/>
    </location>
</feature>
<keyword evidence="16" id="KW-0732">Signal</keyword>
<feature type="transmembrane region" description="Helical" evidence="15">
    <location>
        <begin position="970"/>
        <end position="991"/>
    </location>
</feature>
<feature type="region of interest" description="Disordered" evidence="14">
    <location>
        <begin position="91"/>
        <end position="117"/>
    </location>
</feature>
<evidence type="ECO:0000256" key="16">
    <source>
        <dbReference type="SAM" id="SignalP"/>
    </source>
</evidence>
<feature type="compositionally biased region" description="Low complexity" evidence="14">
    <location>
        <begin position="441"/>
        <end position="469"/>
    </location>
</feature>
<dbReference type="Proteomes" id="UP000838763">
    <property type="component" value="Unassembled WGS sequence"/>
</dbReference>
<feature type="transmembrane region" description="Helical" evidence="15">
    <location>
        <begin position="1012"/>
        <end position="1032"/>
    </location>
</feature>
<keyword evidence="6" id="KW-0064">Aspartyl protease</keyword>
<keyword evidence="13" id="KW-1015">Disulfide bond</keyword>
<dbReference type="CDD" id="cd05471">
    <property type="entry name" value="pepsin_like"/>
    <property type="match status" value="1"/>
</dbReference>
<dbReference type="InterPro" id="IPR033121">
    <property type="entry name" value="PEPTIDASE_A1"/>
</dbReference>
<keyword evidence="5 15" id="KW-0812">Transmembrane</keyword>
<evidence type="ECO:0000313" key="19">
    <source>
        <dbReference type="Proteomes" id="UP000838763"/>
    </source>
</evidence>
<dbReference type="AlphaFoldDB" id="A0A9P1H780"/>
<evidence type="ECO:0000256" key="10">
    <source>
        <dbReference type="ARBA" id="ARBA00023180"/>
    </source>
</evidence>
<keyword evidence="3" id="KW-1003">Cell membrane</keyword>
<gene>
    <name evidence="18" type="ORF">PPNO1_LOCUS6905</name>
</gene>
<evidence type="ECO:0000256" key="4">
    <source>
        <dbReference type="ARBA" id="ARBA00022670"/>
    </source>
</evidence>
<evidence type="ECO:0000256" key="2">
    <source>
        <dbReference type="ARBA" id="ARBA00007447"/>
    </source>
</evidence>
<dbReference type="Gene3D" id="2.40.70.10">
    <property type="entry name" value="Acid Proteases"/>
    <property type="match status" value="2"/>
</dbReference>
<proteinExistence type="inferred from homology"/>
<feature type="active site" evidence="12">
    <location>
        <position position="149"/>
    </location>
</feature>
<dbReference type="Pfam" id="PF01490">
    <property type="entry name" value="Aa_trans"/>
    <property type="match status" value="1"/>
</dbReference>
<feature type="chain" id="PRO_5040475611" description="Peptidase A1 domain-containing protein" evidence="16">
    <location>
        <begin position="20"/>
        <end position="1113"/>
    </location>
</feature>
<feature type="transmembrane region" description="Helical" evidence="15">
    <location>
        <begin position="1038"/>
        <end position="1059"/>
    </location>
</feature>
<comment type="caution">
    <text evidence="18">The sequence shown here is derived from an EMBL/GenBank/DDBJ whole genome shotgun (WGS) entry which is preliminary data.</text>
</comment>
<feature type="disulfide bond" evidence="13">
    <location>
        <begin position="365"/>
        <end position="397"/>
    </location>
</feature>
<feature type="compositionally biased region" description="Gly residues" evidence="14">
    <location>
        <begin position="613"/>
        <end position="628"/>
    </location>
</feature>
<dbReference type="PRINTS" id="PR00792">
    <property type="entry name" value="PEPSIN"/>
</dbReference>
<dbReference type="FunFam" id="2.40.70.10:FF:000060">
    <property type="entry name" value="Aspartic-type endopeptidase ctsD"/>
    <property type="match status" value="1"/>
</dbReference>
<dbReference type="InterPro" id="IPR001461">
    <property type="entry name" value="Aspartic_peptidase_A1"/>
</dbReference>
<dbReference type="GO" id="GO:0006508">
    <property type="term" value="P:proteolysis"/>
    <property type="evidence" value="ECO:0007669"/>
    <property type="project" value="UniProtKB-KW"/>
</dbReference>
<reference evidence="18" key="1">
    <citation type="submission" date="2022-11" db="EMBL/GenBank/DDBJ databases">
        <authorList>
            <person name="Scott C."/>
            <person name="Bruce N."/>
        </authorList>
    </citation>
    <scope>NUCLEOTIDE SEQUENCE</scope>
</reference>
<comment type="similarity">
    <text evidence="2">Belongs to the peptidase A1 family.</text>
</comment>
<keyword evidence="9 15" id="KW-0472">Membrane</keyword>
<keyword evidence="7" id="KW-0378">Hydrolase</keyword>
<evidence type="ECO:0000256" key="11">
    <source>
        <dbReference type="ARBA" id="ARBA00023288"/>
    </source>
</evidence>
<dbReference type="EMBL" id="CALLCH030000016">
    <property type="protein sequence ID" value="CAI4217292.1"/>
    <property type="molecule type" value="Genomic_DNA"/>
</dbReference>
<feature type="transmembrane region" description="Helical" evidence="15">
    <location>
        <begin position="789"/>
        <end position="812"/>
    </location>
</feature>
<comment type="subcellular location">
    <subcellularLocation>
        <location evidence="1">Cell membrane</location>
    </subcellularLocation>
</comment>
<evidence type="ECO:0000256" key="15">
    <source>
        <dbReference type="SAM" id="Phobius"/>
    </source>
</evidence>
<feature type="compositionally biased region" description="Acidic residues" evidence="14">
    <location>
        <begin position="694"/>
        <end position="709"/>
    </location>
</feature>
<keyword evidence="4" id="KW-0645">Protease</keyword>
<evidence type="ECO:0000256" key="5">
    <source>
        <dbReference type="ARBA" id="ARBA00022692"/>
    </source>
</evidence>
<evidence type="ECO:0000256" key="9">
    <source>
        <dbReference type="ARBA" id="ARBA00023136"/>
    </source>
</evidence>
<dbReference type="GO" id="GO:0005886">
    <property type="term" value="C:plasma membrane"/>
    <property type="evidence" value="ECO:0007669"/>
    <property type="project" value="UniProtKB-SubCell"/>
</dbReference>
<evidence type="ECO:0000256" key="8">
    <source>
        <dbReference type="ARBA" id="ARBA00022989"/>
    </source>
</evidence>
<name>A0A9P1H780_9PEZI</name>
<dbReference type="InterPro" id="IPR013057">
    <property type="entry name" value="AA_transpt_TM"/>
</dbReference>
<feature type="transmembrane region" description="Helical" evidence="15">
    <location>
        <begin position="833"/>
        <end position="857"/>
    </location>
</feature>
<feature type="signal peptide" evidence="16">
    <location>
        <begin position="1"/>
        <end position="19"/>
    </location>
</feature>
<feature type="compositionally biased region" description="Basic and acidic residues" evidence="14">
    <location>
        <begin position="505"/>
        <end position="518"/>
    </location>
</feature>
<dbReference type="PROSITE" id="PS51767">
    <property type="entry name" value="PEPTIDASE_A1"/>
    <property type="match status" value="1"/>
</dbReference>
<keyword evidence="10" id="KW-0325">Glycoprotein</keyword>
<evidence type="ECO:0000313" key="18">
    <source>
        <dbReference type="EMBL" id="CAI4217292.1"/>
    </source>
</evidence>
<feature type="domain" description="Peptidase A1" evidence="17">
    <location>
        <begin position="131"/>
        <end position="435"/>
    </location>
</feature>
<dbReference type="InterPro" id="IPR034164">
    <property type="entry name" value="Pepsin-like_dom"/>
</dbReference>
<keyword evidence="8 15" id="KW-1133">Transmembrane helix</keyword>
<dbReference type="OrthoDB" id="660550at2759"/>
<dbReference type="PANTHER" id="PTHR47966:SF75">
    <property type="entry name" value="ENDOPEPTIDASE (CTSD), PUTATIVE (AFU_ORTHOLOGUE AFUA_4G07040)-RELATED"/>
    <property type="match status" value="1"/>
</dbReference>
<dbReference type="PANTHER" id="PTHR47966">
    <property type="entry name" value="BETA-SITE APP-CLEAVING ENZYME, ISOFORM A-RELATED"/>
    <property type="match status" value="1"/>
</dbReference>
<evidence type="ECO:0000256" key="13">
    <source>
        <dbReference type="PIRSR" id="PIRSR601461-2"/>
    </source>
</evidence>
<organism evidence="18 19">
    <name type="scientific">Parascedosporium putredinis</name>
    <dbReference type="NCBI Taxonomy" id="1442378"/>
    <lineage>
        <taxon>Eukaryota</taxon>
        <taxon>Fungi</taxon>
        <taxon>Dikarya</taxon>
        <taxon>Ascomycota</taxon>
        <taxon>Pezizomycotina</taxon>
        <taxon>Sordariomycetes</taxon>
        <taxon>Hypocreomycetidae</taxon>
        <taxon>Microascales</taxon>
        <taxon>Microascaceae</taxon>
        <taxon>Parascedosporium</taxon>
    </lineage>
</organism>
<accession>A0A9P1H780</accession>
<dbReference type="InterPro" id="IPR021109">
    <property type="entry name" value="Peptidase_aspartic_dom_sf"/>
</dbReference>
<dbReference type="SUPFAM" id="SSF50630">
    <property type="entry name" value="Acid proteases"/>
    <property type="match status" value="1"/>
</dbReference>
<keyword evidence="11" id="KW-0449">Lipoprotein</keyword>
<evidence type="ECO:0000256" key="1">
    <source>
        <dbReference type="ARBA" id="ARBA00004236"/>
    </source>
</evidence>
<feature type="region of interest" description="Disordered" evidence="14">
    <location>
        <begin position="439"/>
        <end position="725"/>
    </location>
</feature>
<evidence type="ECO:0000256" key="7">
    <source>
        <dbReference type="ARBA" id="ARBA00022801"/>
    </source>
</evidence>
<feature type="transmembrane region" description="Helical" evidence="15">
    <location>
        <begin position="911"/>
        <end position="932"/>
    </location>
</feature>
<sequence>MKLSVACLQLLAWAASTNALFIWEPCRVDGTCDDDGEATKRSTLNLGAEVKRSPVTVNIHRVAERKVDDLTNADILREARWLSRKYAHRRAARSHAQGHSKRENQYSVMEPTPPEQSNGIGIYQDGKDYAYFVRVQVGSSNTPMYMLFDTGAGTTWVMGSKCSSDPCALHDSFDISKSTTAKDLKSNFSVNYGSGSVKGPTIEDSIKLGDFGVSMKFGVAETTSNDFKHFPFDGILGMSMTETSTDNFGVKLKESKKLAKNVFSVSLNRGSSGVNDGELTLGGINQKKYTGDISYTNIPKDVSSDWAIPLDDISVGTEGVGIRDRLGYIDTGTSFVFGPPKDVESVHGLIKGATSSDGITWKVPCDTKQAISMTFSGKRYDVQAVDWVGSSSGDGMCGSNIYGHEVVSNGWLLGAVFLKNVYTVFDMDELKIGFAAREPTEAAAEQPSSSPPADEATTPASTEPTSETEGPWALEAPKLRALESPPARKTQPPQQSRSRLMRSRARVDKSFQTRDPNHWHPPTTLPRPRISTHGLPARKEFALPSLDGTQDRESCAQDASVAAGNPPPHNGQGQDRRSPRARGGSAPAPQHEEEAGLLAHFSDDEDNGHGGHGKANGSGNGNGNGKGNGAQLHGKPPLRLPKRIPSPVLITSPRTPRSANRVRFDLTPSVLEPPRDYSIRMSGDRSSGSFDMHDDYDSDDYDDGDDGDDNDGRSGGRRSRTRRPLLTGIQAPSVAVANGPWGDGEVHEWAEEERRRPKSDLRSAFMNMANSIIGAGIIGQPYALRQAGLFAGVSLLVGLTIAVDWTIRLIVINSKLSGANSFQGTVEHCFGKAGLIAISVAQWAFAFGGMVAFGVIVGDTIPHVLEAIWPSLREMPVFGLLADRRVVIAVFIIGVSYPLTLYRDIAKLAKASTLALVSMSIIIVTVVVQGALVPSEDRGEITREHLFINSGIFQAIGTPTMDRFSRVTHYSTTISMVACLVLGLTGFLTFGDKTLGNVLNNFPADNTMPFNMNLHLILSTSLIISATVLSVVTCDLGAVFELVGATSACALAFILPPLCYVKLTTRSWRTYAALGVAAFGCLVLVVSIVQAVQKIASGEGGLGKPTTATTARA</sequence>
<evidence type="ECO:0000259" key="17">
    <source>
        <dbReference type="PROSITE" id="PS51767"/>
    </source>
</evidence>
<feature type="disulfide bond" evidence="13">
    <location>
        <begin position="162"/>
        <end position="167"/>
    </location>
</feature>
<evidence type="ECO:0000256" key="14">
    <source>
        <dbReference type="SAM" id="MobiDB-lite"/>
    </source>
</evidence>
<dbReference type="GO" id="GO:0004190">
    <property type="term" value="F:aspartic-type endopeptidase activity"/>
    <property type="evidence" value="ECO:0007669"/>
    <property type="project" value="UniProtKB-KW"/>
</dbReference>
<evidence type="ECO:0000256" key="6">
    <source>
        <dbReference type="ARBA" id="ARBA00022750"/>
    </source>
</evidence>
<dbReference type="Pfam" id="PF00026">
    <property type="entry name" value="Asp"/>
    <property type="match status" value="1"/>
</dbReference>
<evidence type="ECO:0000256" key="12">
    <source>
        <dbReference type="PIRSR" id="PIRSR601461-1"/>
    </source>
</evidence>
<feature type="transmembrane region" description="Helical" evidence="15">
    <location>
        <begin position="1071"/>
        <end position="1092"/>
    </location>
</feature>
<evidence type="ECO:0000256" key="3">
    <source>
        <dbReference type="ARBA" id="ARBA00022475"/>
    </source>
</evidence>
<protein>
    <recommendedName>
        <fullName evidence="17">Peptidase A1 domain-containing protein</fullName>
    </recommendedName>
</protein>
<keyword evidence="19" id="KW-1185">Reference proteome</keyword>